<dbReference type="InterPro" id="IPR046357">
    <property type="entry name" value="PPIase_dom_sf"/>
</dbReference>
<keyword evidence="7" id="KW-1185">Reference proteome</keyword>
<evidence type="ECO:0000259" key="5">
    <source>
        <dbReference type="PROSITE" id="PS50059"/>
    </source>
</evidence>
<evidence type="ECO:0000313" key="7">
    <source>
        <dbReference type="Proteomes" id="UP001597557"/>
    </source>
</evidence>
<dbReference type="PROSITE" id="PS50059">
    <property type="entry name" value="FKBP_PPIASE"/>
    <property type="match status" value="1"/>
</dbReference>
<dbReference type="Pfam" id="PF00254">
    <property type="entry name" value="FKBP_C"/>
    <property type="match status" value="1"/>
</dbReference>
<organism evidence="6 7">
    <name type="scientific">Mucilaginibacter ximonensis</name>
    <dbReference type="NCBI Taxonomy" id="538021"/>
    <lineage>
        <taxon>Bacteria</taxon>
        <taxon>Pseudomonadati</taxon>
        <taxon>Bacteroidota</taxon>
        <taxon>Sphingobacteriia</taxon>
        <taxon>Sphingobacteriales</taxon>
        <taxon>Sphingobacteriaceae</taxon>
        <taxon>Mucilaginibacter</taxon>
    </lineage>
</organism>
<reference evidence="7" key="1">
    <citation type="journal article" date="2019" name="Int. J. Syst. Evol. Microbiol.">
        <title>The Global Catalogue of Microorganisms (GCM) 10K type strain sequencing project: providing services to taxonomists for standard genome sequencing and annotation.</title>
        <authorList>
            <consortium name="The Broad Institute Genomics Platform"/>
            <consortium name="The Broad Institute Genome Sequencing Center for Infectious Disease"/>
            <person name="Wu L."/>
            <person name="Ma J."/>
        </authorList>
    </citation>
    <scope>NUCLEOTIDE SEQUENCE [LARGE SCALE GENOMIC DNA]</scope>
    <source>
        <strain evidence="7">KCTC 22437</strain>
    </source>
</reference>
<accession>A0ABW5YGK3</accession>
<name>A0ABW5YGK3_9SPHI</name>
<dbReference type="Proteomes" id="UP001597557">
    <property type="component" value="Unassembled WGS sequence"/>
</dbReference>
<dbReference type="PROSITE" id="PS51257">
    <property type="entry name" value="PROKAR_LIPOPROTEIN"/>
    <property type="match status" value="1"/>
</dbReference>
<evidence type="ECO:0000256" key="3">
    <source>
        <dbReference type="PROSITE-ProRule" id="PRU00277"/>
    </source>
</evidence>
<evidence type="ECO:0000256" key="2">
    <source>
        <dbReference type="ARBA" id="ARBA00023110"/>
    </source>
</evidence>
<gene>
    <name evidence="6" type="ORF">ACFS5N_18110</name>
</gene>
<dbReference type="InterPro" id="IPR001179">
    <property type="entry name" value="PPIase_FKBP_dom"/>
</dbReference>
<comment type="caution">
    <text evidence="6">The sequence shown here is derived from an EMBL/GenBank/DDBJ whole genome shotgun (WGS) entry which is preliminary data.</text>
</comment>
<evidence type="ECO:0000313" key="6">
    <source>
        <dbReference type="EMBL" id="MFD2874402.1"/>
    </source>
</evidence>
<dbReference type="SUPFAM" id="SSF54534">
    <property type="entry name" value="FKBP-like"/>
    <property type="match status" value="2"/>
</dbReference>
<dbReference type="EMBL" id="JBHUPD010000004">
    <property type="protein sequence ID" value="MFD2874402.1"/>
    <property type="molecule type" value="Genomic_DNA"/>
</dbReference>
<sequence>MRRYTYTLLFFGLLAMVACRRDQYSPTITQYDEDQIKAYMSSNSLTGFTRDTSGIYYQLINPGRDTALQYTSNVSMVFTVKSVDGKYSSLDTISNHYDGYLGHISTTTSPLGLDVVGLQQAIHNIVKRNGAIARIIVPSKLAYGVSGAGSGSISNTSGRIAGNQSLDYYVHLIGDTVAQEAYDDMVIKNYINTNSLTSMQKDPAGYWYSITEAGPGTVPITYQSTVIVTYTTTLLNGYIASQYNSANGTGFDIPDLIPGVQMGLKKYGRAGALMTFLFPSRLAYGKQTTSIPPNSVVRYDVRVLSVSP</sequence>
<comment type="similarity">
    <text evidence="4">Belongs to the FKBP-type PPIase family.</text>
</comment>
<dbReference type="Gene3D" id="3.10.50.40">
    <property type="match status" value="2"/>
</dbReference>
<proteinExistence type="inferred from homology"/>
<dbReference type="EC" id="5.2.1.8" evidence="4"/>
<evidence type="ECO:0000256" key="4">
    <source>
        <dbReference type="RuleBase" id="RU003915"/>
    </source>
</evidence>
<dbReference type="RefSeq" id="WP_377189008.1">
    <property type="nucleotide sequence ID" value="NZ_JBHUPD010000004.1"/>
</dbReference>
<evidence type="ECO:0000256" key="1">
    <source>
        <dbReference type="ARBA" id="ARBA00000971"/>
    </source>
</evidence>
<comment type="catalytic activity">
    <reaction evidence="1 3 4">
        <text>[protein]-peptidylproline (omega=180) = [protein]-peptidylproline (omega=0)</text>
        <dbReference type="Rhea" id="RHEA:16237"/>
        <dbReference type="Rhea" id="RHEA-COMP:10747"/>
        <dbReference type="Rhea" id="RHEA-COMP:10748"/>
        <dbReference type="ChEBI" id="CHEBI:83833"/>
        <dbReference type="ChEBI" id="CHEBI:83834"/>
        <dbReference type="EC" id="5.2.1.8"/>
    </reaction>
</comment>
<keyword evidence="3 4" id="KW-0413">Isomerase</keyword>
<keyword evidence="2 3" id="KW-0697">Rotamase</keyword>
<protein>
    <recommendedName>
        <fullName evidence="4">Peptidyl-prolyl cis-trans isomerase</fullName>
        <ecNumber evidence="4">5.2.1.8</ecNumber>
    </recommendedName>
</protein>
<dbReference type="GO" id="GO:0003755">
    <property type="term" value="F:peptidyl-prolyl cis-trans isomerase activity"/>
    <property type="evidence" value="ECO:0007669"/>
    <property type="project" value="UniProtKB-EC"/>
</dbReference>
<feature type="domain" description="PPIase FKBP-type" evidence="5">
    <location>
        <begin position="223"/>
        <end position="307"/>
    </location>
</feature>